<evidence type="ECO:0000313" key="2">
    <source>
        <dbReference type="Proteomes" id="UP000094893"/>
    </source>
</evidence>
<proteinExistence type="predicted"/>
<comment type="caution">
    <text evidence="1">The sequence shown here is derived from an EMBL/GenBank/DDBJ whole genome shotgun (WGS) entry which is preliminary data.</text>
</comment>
<name>A0A1C2I326_ACITH</name>
<evidence type="ECO:0000313" key="1">
    <source>
        <dbReference type="EMBL" id="OCX70350.1"/>
    </source>
</evidence>
<gene>
    <name evidence="1" type="ORF">A6P07_14655</name>
</gene>
<accession>A0A1C2I326</accession>
<reference evidence="1 2" key="1">
    <citation type="journal article" date="2016" name="Int. J. Mol. Sci.">
        <title>Comparative genomics of the extreme acidophile Acidithiobacillus thiooxidans reveals intraspecific divergence and niche adaptation.</title>
        <authorList>
            <person name="Zhang X."/>
            <person name="Feng X."/>
            <person name="Tao J."/>
            <person name="Ma L."/>
            <person name="Xiao Y."/>
            <person name="Liang Y."/>
            <person name="Liu X."/>
            <person name="Yin H."/>
        </authorList>
    </citation>
    <scope>NUCLEOTIDE SEQUENCE [LARGE SCALE GENOMIC DNA]</scope>
    <source>
        <strain evidence="1 2">A02</strain>
    </source>
</reference>
<dbReference type="EMBL" id="LWSA01000201">
    <property type="protein sequence ID" value="OCX70350.1"/>
    <property type="molecule type" value="Genomic_DNA"/>
</dbReference>
<protein>
    <submittedName>
        <fullName evidence="1">Uncharacterized protein</fullName>
    </submittedName>
</protein>
<organism evidence="1 2">
    <name type="scientific">Acidithiobacillus thiooxidans</name>
    <name type="common">Thiobacillus thiooxidans</name>
    <dbReference type="NCBI Taxonomy" id="930"/>
    <lineage>
        <taxon>Bacteria</taxon>
        <taxon>Pseudomonadati</taxon>
        <taxon>Pseudomonadota</taxon>
        <taxon>Acidithiobacillia</taxon>
        <taxon>Acidithiobacillales</taxon>
        <taxon>Acidithiobacillaceae</taxon>
        <taxon>Acidithiobacillus</taxon>
    </lineage>
</organism>
<dbReference type="Proteomes" id="UP000094893">
    <property type="component" value="Unassembled WGS sequence"/>
</dbReference>
<dbReference type="AlphaFoldDB" id="A0A1C2I326"/>
<sequence>MPILWHLFPLDILIMMAFRDTSLSTSILDDALVPELPREHLLLRLLPEHPQATPKQSQALARKRILYNLALTLADGYPGSLLGLAQSHTQDPQIQALLEQFLFD</sequence>